<evidence type="ECO:0000313" key="1">
    <source>
        <dbReference type="EMBL" id="KAF4956257.1"/>
    </source>
</evidence>
<organism evidence="1 2">
    <name type="scientific">Fusarium sarcochroum</name>
    <dbReference type="NCBI Taxonomy" id="1208366"/>
    <lineage>
        <taxon>Eukaryota</taxon>
        <taxon>Fungi</taxon>
        <taxon>Dikarya</taxon>
        <taxon>Ascomycota</taxon>
        <taxon>Pezizomycotina</taxon>
        <taxon>Sordariomycetes</taxon>
        <taxon>Hypocreomycetidae</taxon>
        <taxon>Hypocreales</taxon>
        <taxon>Nectriaceae</taxon>
        <taxon>Fusarium</taxon>
        <taxon>Fusarium lateritium species complex</taxon>
    </lineage>
</organism>
<gene>
    <name evidence="1" type="ORF">FSARC_11656</name>
</gene>
<dbReference type="OrthoDB" id="3340390at2759"/>
<comment type="caution">
    <text evidence="1">The sequence shown here is derived from an EMBL/GenBank/DDBJ whole genome shotgun (WGS) entry which is preliminary data.</text>
</comment>
<dbReference type="EMBL" id="JABEXW010000758">
    <property type="protein sequence ID" value="KAF4956257.1"/>
    <property type="molecule type" value="Genomic_DNA"/>
</dbReference>
<reference evidence="1" key="2">
    <citation type="submission" date="2020-05" db="EMBL/GenBank/DDBJ databases">
        <authorList>
            <person name="Kim H.-S."/>
            <person name="Proctor R.H."/>
            <person name="Brown D.W."/>
        </authorList>
    </citation>
    <scope>NUCLEOTIDE SEQUENCE</scope>
    <source>
        <strain evidence="1">NRRL 20472</strain>
    </source>
</reference>
<dbReference type="AlphaFoldDB" id="A0A8H4TE56"/>
<reference evidence="1" key="1">
    <citation type="journal article" date="2020" name="BMC Genomics">
        <title>Correction to: Identification and distribution of gene clusters required for synthesis of sphingolipid metabolism inhibitors in diverse species of the filamentous fungus Fusarium.</title>
        <authorList>
            <person name="Kim H.S."/>
            <person name="Lohmar J.M."/>
            <person name="Busman M."/>
            <person name="Brown D.W."/>
            <person name="Naumann T.A."/>
            <person name="Divon H.H."/>
            <person name="Lysoe E."/>
            <person name="Uhlig S."/>
            <person name="Proctor R.H."/>
        </authorList>
    </citation>
    <scope>NUCLEOTIDE SEQUENCE</scope>
    <source>
        <strain evidence="1">NRRL 20472</strain>
    </source>
</reference>
<name>A0A8H4TE56_9HYPO</name>
<dbReference type="Proteomes" id="UP000622797">
    <property type="component" value="Unassembled WGS sequence"/>
</dbReference>
<keyword evidence="2" id="KW-1185">Reference proteome</keyword>
<accession>A0A8H4TE56</accession>
<evidence type="ECO:0000313" key="2">
    <source>
        <dbReference type="Proteomes" id="UP000622797"/>
    </source>
</evidence>
<protein>
    <submittedName>
        <fullName evidence="1">Uncharacterized protein</fullName>
    </submittedName>
</protein>
<proteinExistence type="predicted"/>
<sequence length="108" mass="11748">MADLVDLALATRPSNMDAVEGLIKELSALQKDLHDGKHLMTGIIATKARTLVQSLQTPCEMMMQHTWADPGLNAALITGVDIGLWKLMVKDGADKPQMVDSLAKTHVR</sequence>